<protein>
    <submittedName>
        <fullName evidence="4">ELWxxDGT repeat protein</fullName>
    </submittedName>
</protein>
<dbReference type="RefSeq" id="WP_236455033.1">
    <property type="nucleotide sequence ID" value="NZ_CBCSGE010000004.1"/>
</dbReference>
<dbReference type="EMBL" id="JBHMEY010000009">
    <property type="protein sequence ID" value="MFB9095688.1"/>
    <property type="molecule type" value="Genomic_DNA"/>
</dbReference>
<dbReference type="InterPro" id="IPR026444">
    <property type="entry name" value="Secre_tail"/>
</dbReference>
<accession>A0ABV5GK47</accession>
<comment type="caution">
    <text evidence="4">The sequence shown here is derived from an EMBL/GenBank/DDBJ whole genome shotgun (WGS) entry which is preliminary data.</text>
</comment>
<proteinExistence type="predicted"/>
<keyword evidence="5" id="KW-1185">Reference proteome</keyword>
<dbReference type="InterPro" id="IPR030916">
    <property type="entry name" value="ELWxxDGT_rpt"/>
</dbReference>
<dbReference type="NCBIfam" id="TIGR04183">
    <property type="entry name" value="Por_Secre_tail"/>
    <property type="match status" value="1"/>
</dbReference>
<organism evidence="4 5">
    <name type="scientific">Flavobacterium jumunjinense</name>
    <dbReference type="NCBI Taxonomy" id="998845"/>
    <lineage>
        <taxon>Bacteria</taxon>
        <taxon>Pseudomonadati</taxon>
        <taxon>Bacteroidota</taxon>
        <taxon>Flavobacteriia</taxon>
        <taxon>Flavobacteriales</taxon>
        <taxon>Flavobacteriaceae</taxon>
        <taxon>Flavobacterium</taxon>
    </lineage>
</organism>
<gene>
    <name evidence="4" type="ORF">ACFFVF_04120</name>
</gene>
<evidence type="ECO:0000256" key="1">
    <source>
        <dbReference type="ARBA" id="ARBA00022729"/>
    </source>
</evidence>
<sequence length="542" mass="59978">MKIKKITLLHVCLLFSSFLLHAQYNFELIKDINPNGDSNPGKFTYFNNKLIFTADDGVHGREPWISDGTNAGTFMLKDFVLNGNSDITDFQVYNDKAYFNADDGVNSGIWVTDGTTVGTQFLKNVQLNTYSGIVFNGLLYFSGNDGTSGRELWVTDGTTNGTNLVKDINSNGDSDPQHFFELNGNLYFFARNPQNFLRRNLWITDGTTTGTIVVNNDVDFANEINSDVVVYNNKAYFPSFSSANGSELWSTDGTTIGTQLLKDINPGANSSSISFFKVFNNKLFFSANDGSVGRELWVTDGTTNGTVLFHNFLAPGDGDPLELTVLGNRMYMRANGPTIGSELFATTGNTGINNTYLVKDIALFGANSRPFYLNTYNNELFFIASDDPSGSGSIFDLWVSNGTQQGTIKIAPPIAPNIGPLNENERNFTVVNNSLFFTASFNSNGNELWKLTATNLSASEFDWSNELKVYPNPSDDLVTIQFQNDFKGSYSLFNHLGKQILTHTINSLETQISLEKYTSGMYLLVLSSDNGEQIQTYKILKK</sequence>
<dbReference type="Proteomes" id="UP001589607">
    <property type="component" value="Unassembled WGS sequence"/>
</dbReference>
<name>A0ABV5GK47_9FLAO</name>
<evidence type="ECO:0000313" key="4">
    <source>
        <dbReference type="EMBL" id="MFB9095688.1"/>
    </source>
</evidence>
<evidence type="ECO:0000313" key="5">
    <source>
        <dbReference type="Proteomes" id="UP001589607"/>
    </source>
</evidence>
<dbReference type="NCBIfam" id="TIGR04534">
    <property type="entry name" value="ELWxxDGT_rpt"/>
    <property type="match status" value="1"/>
</dbReference>
<feature type="chain" id="PRO_5045296728" evidence="2">
    <location>
        <begin position="23"/>
        <end position="542"/>
    </location>
</feature>
<dbReference type="Pfam" id="PF18962">
    <property type="entry name" value="Por_Secre_tail"/>
    <property type="match status" value="1"/>
</dbReference>
<dbReference type="SUPFAM" id="SSF50998">
    <property type="entry name" value="Quinoprotein alcohol dehydrogenase-like"/>
    <property type="match status" value="1"/>
</dbReference>
<feature type="signal peptide" evidence="2">
    <location>
        <begin position="1"/>
        <end position="22"/>
    </location>
</feature>
<keyword evidence="1 2" id="KW-0732">Signal</keyword>
<evidence type="ECO:0000259" key="3">
    <source>
        <dbReference type="Pfam" id="PF18962"/>
    </source>
</evidence>
<reference evidence="4 5" key="1">
    <citation type="submission" date="2024-09" db="EMBL/GenBank/DDBJ databases">
        <authorList>
            <person name="Sun Q."/>
            <person name="Mori K."/>
        </authorList>
    </citation>
    <scope>NUCLEOTIDE SEQUENCE [LARGE SCALE GENOMIC DNA]</scope>
    <source>
        <strain evidence="4 5">CECT 7955</strain>
    </source>
</reference>
<feature type="domain" description="Secretion system C-terminal sorting" evidence="3">
    <location>
        <begin position="469"/>
        <end position="536"/>
    </location>
</feature>
<dbReference type="InterPro" id="IPR011047">
    <property type="entry name" value="Quinoprotein_ADH-like_sf"/>
</dbReference>
<evidence type="ECO:0000256" key="2">
    <source>
        <dbReference type="SAM" id="SignalP"/>
    </source>
</evidence>